<evidence type="ECO:0000313" key="1">
    <source>
        <dbReference type="EMBL" id="MDQ6600723.1"/>
    </source>
</evidence>
<protein>
    <submittedName>
        <fullName evidence="1">Uncharacterized protein</fullName>
    </submittedName>
</protein>
<reference evidence="1" key="1">
    <citation type="submission" date="2023-08" db="EMBL/GenBank/DDBJ databases">
        <title>Nitrogen cycling bacteria in agricultural field soils.</title>
        <authorList>
            <person name="Jang J."/>
        </authorList>
    </citation>
    <scope>NUCLEOTIDE SEQUENCE</scope>
    <source>
        <strain evidence="1">PS3-36</strain>
    </source>
</reference>
<gene>
    <name evidence="1" type="ORF">RCG21_31350</name>
</gene>
<dbReference type="RefSeq" id="WP_308914373.1">
    <property type="nucleotide sequence ID" value="NZ_JAVGVR010000002.1"/>
</dbReference>
<proteinExistence type="predicted"/>
<organism evidence="1 2">
    <name type="scientific">Bacillus salipaludis</name>
    <dbReference type="NCBI Taxonomy" id="2547811"/>
    <lineage>
        <taxon>Bacteria</taxon>
        <taxon>Bacillati</taxon>
        <taxon>Bacillota</taxon>
        <taxon>Bacilli</taxon>
        <taxon>Bacillales</taxon>
        <taxon>Bacillaceae</taxon>
        <taxon>Bacillus</taxon>
    </lineage>
</organism>
<keyword evidence="2" id="KW-1185">Reference proteome</keyword>
<sequence>MSRLVIMEVAMKEELPELYDIYFGGKVLLHYEEDIPFIVVGTTSNMGREAAIELLRGCEQFKALHKRLFGVEIKSFVTDEKKFKKVKNWWDYFHPNGIYR</sequence>
<comment type="caution">
    <text evidence="1">The sequence shown here is derived from an EMBL/GenBank/DDBJ whole genome shotgun (WGS) entry which is preliminary data.</text>
</comment>
<accession>A0AA90TWF0</accession>
<dbReference type="AlphaFoldDB" id="A0AA90TWF0"/>
<dbReference type="Proteomes" id="UP001178888">
    <property type="component" value="Unassembled WGS sequence"/>
</dbReference>
<name>A0AA90TWF0_9BACI</name>
<dbReference type="EMBL" id="JAVGVR010000002">
    <property type="protein sequence ID" value="MDQ6600723.1"/>
    <property type="molecule type" value="Genomic_DNA"/>
</dbReference>
<evidence type="ECO:0000313" key="2">
    <source>
        <dbReference type="Proteomes" id="UP001178888"/>
    </source>
</evidence>